<dbReference type="GeneID" id="89922287"/>
<dbReference type="Proteomes" id="UP001337655">
    <property type="component" value="Unassembled WGS sequence"/>
</dbReference>
<evidence type="ECO:0000313" key="3">
    <source>
        <dbReference type="Proteomes" id="UP001337655"/>
    </source>
</evidence>
<comment type="caution">
    <text evidence="2">The sequence shown here is derived from an EMBL/GenBank/DDBJ whole genome shotgun (WGS) entry which is preliminary data.</text>
</comment>
<keyword evidence="3" id="KW-1185">Reference proteome</keyword>
<evidence type="ECO:0000313" key="2">
    <source>
        <dbReference type="EMBL" id="KAK5175798.1"/>
    </source>
</evidence>
<dbReference type="InterPro" id="IPR052895">
    <property type="entry name" value="HetReg/Transcr_Mod"/>
</dbReference>
<protein>
    <recommendedName>
        <fullName evidence="1">Heterokaryon incompatibility domain-containing protein</fullName>
    </recommendedName>
</protein>
<organism evidence="2 3">
    <name type="scientific">Saxophila tyrrhenica</name>
    <dbReference type="NCBI Taxonomy" id="1690608"/>
    <lineage>
        <taxon>Eukaryota</taxon>
        <taxon>Fungi</taxon>
        <taxon>Dikarya</taxon>
        <taxon>Ascomycota</taxon>
        <taxon>Pezizomycotina</taxon>
        <taxon>Dothideomycetes</taxon>
        <taxon>Dothideomycetidae</taxon>
        <taxon>Mycosphaerellales</taxon>
        <taxon>Extremaceae</taxon>
        <taxon>Saxophila</taxon>
    </lineage>
</organism>
<dbReference type="PANTHER" id="PTHR24148:SF73">
    <property type="entry name" value="HET DOMAIN PROTEIN (AFU_ORTHOLOGUE AFUA_8G01020)"/>
    <property type="match status" value="1"/>
</dbReference>
<gene>
    <name evidence="2" type="ORF">LTR77_000938</name>
</gene>
<dbReference type="InterPro" id="IPR010730">
    <property type="entry name" value="HET"/>
</dbReference>
<dbReference type="EMBL" id="JAVRRT010000001">
    <property type="protein sequence ID" value="KAK5175798.1"/>
    <property type="molecule type" value="Genomic_DNA"/>
</dbReference>
<proteinExistence type="predicted"/>
<evidence type="ECO:0000259" key="1">
    <source>
        <dbReference type="Pfam" id="PF06985"/>
    </source>
</evidence>
<sequence>MLQIYQKAAQVIVWLGDQQQYNRTAVRYLDWLANRYPRSWLQPSYVDFHSAYCHLGMLSVCSGLTDLCNRDWIRRIWIKQEVWANRNVVVMCGDTQFTWQAFQYCSDVKLLLGIILEANEEGYVLRWQTSGPHGASISESQLRALRGLQIANGEGIQAHTWDKSDAPHEIVDLLNSSSESKSLEESDRIYAVLGMANIPTEAAATPGQNQNPAFVPIGYNRGYHQVCQDLSRYLMYHLGVYAVLNTEGAFGSRDGINLPSWCPDFRQPIDPMVSGRSEPGDAVWEYSHPSRLQKHRELGINYDSNTLAVRGYVIATLSVDLQSTVEELHPIPSGFSDFEESLKLMDCDILSHMARSWHQVRNPHTPDPVFRDLMGGLRHYVQAQGGFAVPEEARRGDLIVMVFSSRLPLVMRRSTANDMYSFVGCAWLNPSAEHHIQAWVNLDRLLDDDTSIDRWPADVLHLE</sequence>
<accession>A0AAV9PTY3</accession>
<name>A0AAV9PTY3_9PEZI</name>
<dbReference type="AlphaFoldDB" id="A0AAV9PTY3"/>
<feature type="domain" description="Heterokaryon incompatibility" evidence="1">
    <location>
        <begin position="1"/>
        <end position="81"/>
    </location>
</feature>
<dbReference type="RefSeq" id="XP_064664436.1">
    <property type="nucleotide sequence ID" value="XM_064798202.1"/>
</dbReference>
<dbReference type="PANTHER" id="PTHR24148">
    <property type="entry name" value="ANKYRIN REPEAT DOMAIN-CONTAINING PROTEIN 39 HOMOLOG-RELATED"/>
    <property type="match status" value="1"/>
</dbReference>
<dbReference type="Pfam" id="PF06985">
    <property type="entry name" value="HET"/>
    <property type="match status" value="1"/>
</dbReference>
<reference evidence="2 3" key="1">
    <citation type="submission" date="2023-08" db="EMBL/GenBank/DDBJ databases">
        <title>Black Yeasts Isolated from many extreme environments.</title>
        <authorList>
            <person name="Coleine C."/>
            <person name="Stajich J.E."/>
            <person name="Selbmann L."/>
        </authorList>
    </citation>
    <scope>NUCLEOTIDE SEQUENCE [LARGE SCALE GENOMIC DNA]</scope>
    <source>
        <strain evidence="2 3">CCFEE 5935</strain>
    </source>
</reference>